<dbReference type="AlphaFoldDB" id="A0A6B3R5Z0"/>
<dbReference type="InterPro" id="IPR003137">
    <property type="entry name" value="PA_domain"/>
</dbReference>
<evidence type="ECO:0000256" key="12">
    <source>
        <dbReference type="SAM" id="SignalP"/>
    </source>
</evidence>
<dbReference type="EMBL" id="JAAIKD010000005">
    <property type="protein sequence ID" value="NEV94537.1"/>
    <property type="molecule type" value="Genomic_DNA"/>
</dbReference>
<evidence type="ECO:0000313" key="17">
    <source>
        <dbReference type="Proteomes" id="UP000478505"/>
    </source>
</evidence>
<dbReference type="CDD" id="cd09596">
    <property type="entry name" value="M36"/>
    <property type="match status" value="1"/>
</dbReference>
<dbReference type="InterPro" id="IPR046450">
    <property type="entry name" value="PA_dom_sf"/>
</dbReference>
<evidence type="ECO:0000256" key="1">
    <source>
        <dbReference type="ARBA" id="ARBA00001947"/>
    </source>
</evidence>
<evidence type="ECO:0000313" key="16">
    <source>
        <dbReference type="EMBL" id="NEV94537.1"/>
    </source>
</evidence>
<dbReference type="GO" id="GO:0008270">
    <property type="term" value="F:zinc ion binding"/>
    <property type="evidence" value="ECO:0007669"/>
    <property type="project" value="InterPro"/>
</dbReference>
<keyword evidence="4" id="KW-0964">Secreted</keyword>
<dbReference type="GO" id="GO:0005615">
    <property type="term" value="C:extracellular space"/>
    <property type="evidence" value="ECO:0007669"/>
    <property type="project" value="InterPro"/>
</dbReference>
<comment type="subcellular location">
    <subcellularLocation>
        <location evidence="2">Secreted</location>
    </subcellularLocation>
</comment>
<keyword evidence="11" id="KW-0865">Zymogen</keyword>
<dbReference type="InterPro" id="IPR027268">
    <property type="entry name" value="Peptidase_M4/M1_CTD_sf"/>
</dbReference>
<reference evidence="16 17" key="1">
    <citation type="submission" date="2020-02" db="EMBL/GenBank/DDBJ databases">
        <title>Flavobacteriaceae Psychroflexus bacterium YR1-1, complete genome.</title>
        <authorList>
            <person name="Li Y."/>
            <person name="Wu S."/>
        </authorList>
    </citation>
    <scope>NUCLEOTIDE SEQUENCE [LARGE SCALE GENOMIC DNA]</scope>
    <source>
        <strain evidence="16 17">YR1-1</strain>
    </source>
</reference>
<keyword evidence="5" id="KW-0645">Protease</keyword>
<feature type="domain" description="PA" evidence="13">
    <location>
        <begin position="461"/>
        <end position="536"/>
    </location>
</feature>
<dbReference type="InterPro" id="IPR026444">
    <property type="entry name" value="Secre_tail"/>
</dbReference>
<keyword evidence="6" id="KW-0479">Metal-binding</keyword>
<dbReference type="Gene3D" id="3.50.30.30">
    <property type="match status" value="1"/>
</dbReference>
<dbReference type="Pfam" id="PF02128">
    <property type="entry name" value="Peptidase_M36"/>
    <property type="match status" value="1"/>
</dbReference>
<dbReference type="InterPro" id="IPR011096">
    <property type="entry name" value="FTP_domain"/>
</dbReference>
<evidence type="ECO:0000256" key="10">
    <source>
        <dbReference type="ARBA" id="ARBA00023049"/>
    </source>
</evidence>
<dbReference type="SUPFAM" id="SSF52025">
    <property type="entry name" value="PA domain"/>
    <property type="match status" value="1"/>
</dbReference>
<dbReference type="RefSeq" id="WP_164005252.1">
    <property type="nucleotide sequence ID" value="NZ_JAAIKD010000005.1"/>
</dbReference>
<evidence type="ECO:0000256" key="6">
    <source>
        <dbReference type="ARBA" id="ARBA00022723"/>
    </source>
</evidence>
<dbReference type="InterPro" id="IPR050371">
    <property type="entry name" value="Fungal_virulence_M36"/>
</dbReference>
<dbReference type="CDD" id="cd04818">
    <property type="entry name" value="PA_subtilisin_1"/>
    <property type="match status" value="1"/>
</dbReference>
<keyword evidence="9" id="KW-0862">Zinc</keyword>
<evidence type="ECO:0000256" key="7">
    <source>
        <dbReference type="ARBA" id="ARBA00022729"/>
    </source>
</evidence>
<sequence>MKSKLLLCLLAFVSFSSIHAQTEIKLIKAYVEQEQAMKKISSDDFSGLKLNSEHFSQSTKLNHIYIQQTYRGIPVFNAIGNFAVFRDEVRYANYDFVTNLASKITTQNSTLTPEEVLQAAATQLGIATPTRVSVIKANSENDLVFSNSGISMDPIPMKLVFYKADQESLKLAWDLSIHLPDGSHWWSMRVDAQNGQILEKNDWIVHCEFDHSSLLGRTSGPLSASKRKPEQVSSVVEGPTYNVFPYPVESPNHGPRQQVTNPADPDFSPFGWHDTDAVEGAEFTITRGNNVYAYEDRASANIAGYSPDGGATLNFDHALDLNQPPAFNLDAAITNLFYWNNIVHDMWAHYGFDERSGNFQQINYTGSGLGDDYVRAEAQDGDGLNNANFGTPPDGARPRMQMFLWSPSGPLEEPLTIGAPETLAGSYDGVAAAFGAKLPTKKISAEFALALDSELSLELLDACEDLTNAAELDQKIVIIKRGNCTFVSKIEKAQAAGALAVIMVNNTAGDPIIMGGEDTGITIPSIMVSQANGEAIIQALQNEESVTGALENKGPYEVDGDFDNGIIAHEYAHGISNRLTGGPSAADCLGNKEQMGEGWSDWVGLMMTISEGDLATQGRGIGTFATSQPVDGRGIRPFQYSTDSSINPATYALTNNLELSEPHGIGFVWATMLWDLNWALIERYGFDSNLYTGTGGNNIAMQLVIDGMKLQACSPGFIDGRDAILEADEFANSGANQCLIWEVFAKRGLGWSAKQGDTDNREDQEEAFNMPPSDILNCSLSNDSFEFDKFGISPNPAKESFKLHLVNTDLSNAKVDIYDMNGRLVISKVSDYNQRVNTQGLTSGMYIVVVASENKTYTKKLIVQ</sequence>
<evidence type="ECO:0000259" key="13">
    <source>
        <dbReference type="Pfam" id="PF02225"/>
    </source>
</evidence>
<comment type="similarity">
    <text evidence="3">Belongs to the peptidase M36 family.</text>
</comment>
<feature type="chain" id="PRO_5025416501" evidence="12">
    <location>
        <begin position="21"/>
        <end position="864"/>
    </location>
</feature>
<evidence type="ECO:0000256" key="8">
    <source>
        <dbReference type="ARBA" id="ARBA00022801"/>
    </source>
</evidence>
<keyword evidence="17" id="KW-1185">Reference proteome</keyword>
<organism evidence="16 17">
    <name type="scientific">Psychroflexus aurantiacus</name>
    <dbReference type="NCBI Taxonomy" id="2709310"/>
    <lineage>
        <taxon>Bacteria</taxon>
        <taxon>Pseudomonadati</taxon>
        <taxon>Bacteroidota</taxon>
        <taxon>Flavobacteriia</taxon>
        <taxon>Flavobacteriales</taxon>
        <taxon>Flavobacteriaceae</taxon>
        <taxon>Psychroflexus</taxon>
    </lineage>
</organism>
<dbReference type="GO" id="GO:0006508">
    <property type="term" value="P:proteolysis"/>
    <property type="evidence" value="ECO:0007669"/>
    <property type="project" value="UniProtKB-KW"/>
</dbReference>
<comment type="cofactor">
    <cofactor evidence="1">
        <name>Zn(2+)</name>
        <dbReference type="ChEBI" id="CHEBI:29105"/>
    </cofactor>
</comment>
<dbReference type="NCBIfam" id="NF038113">
    <property type="entry name" value="T9SSA_dep_M36"/>
    <property type="match status" value="1"/>
</dbReference>
<evidence type="ECO:0000256" key="9">
    <source>
        <dbReference type="ARBA" id="ARBA00022833"/>
    </source>
</evidence>
<dbReference type="PANTHER" id="PTHR33478:SF1">
    <property type="entry name" value="EXTRACELLULAR METALLOPROTEINASE MEP"/>
    <property type="match status" value="1"/>
</dbReference>
<dbReference type="Gene3D" id="3.10.170.10">
    <property type="match status" value="1"/>
</dbReference>
<keyword evidence="10" id="KW-0482">Metalloprotease</keyword>
<dbReference type="GO" id="GO:0004222">
    <property type="term" value="F:metalloendopeptidase activity"/>
    <property type="evidence" value="ECO:0007669"/>
    <property type="project" value="InterPro"/>
</dbReference>
<name>A0A6B3R5Z0_9FLAO</name>
<accession>A0A6B3R5Z0</accession>
<dbReference type="Pfam" id="PF18962">
    <property type="entry name" value="Por_Secre_tail"/>
    <property type="match status" value="1"/>
</dbReference>
<evidence type="ECO:0000256" key="4">
    <source>
        <dbReference type="ARBA" id="ARBA00022525"/>
    </source>
</evidence>
<dbReference type="PANTHER" id="PTHR33478">
    <property type="entry name" value="EXTRACELLULAR METALLOPROTEINASE MEP"/>
    <property type="match status" value="1"/>
</dbReference>
<feature type="signal peptide" evidence="12">
    <location>
        <begin position="1"/>
        <end position="20"/>
    </location>
</feature>
<evidence type="ECO:0000256" key="3">
    <source>
        <dbReference type="ARBA" id="ARBA00006006"/>
    </source>
</evidence>
<dbReference type="Pfam" id="PF07504">
    <property type="entry name" value="FTP"/>
    <property type="match status" value="1"/>
</dbReference>
<protein>
    <submittedName>
        <fullName evidence="16">T9SS type A sorting domain-containing protein</fullName>
    </submittedName>
</protein>
<gene>
    <name evidence="16" type="ORF">G3567_10325</name>
</gene>
<evidence type="ECO:0000256" key="2">
    <source>
        <dbReference type="ARBA" id="ARBA00004613"/>
    </source>
</evidence>
<feature type="domain" description="Secretion system C-terminal sorting" evidence="15">
    <location>
        <begin position="792"/>
        <end position="863"/>
    </location>
</feature>
<dbReference type="InterPro" id="IPR001842">
    <property type="entry name" value="Peptidase_M36"/>
</dbReference>
<evidence type="ECO:0000259" key="14">
    <source>
        <dbReference type="Pfam" id="PF07504"/>
    </source>
</evidence>
<dbReference type="SUPFAM" id="SSF55486">
    <property type="entry name" value="Metalloproteases ('zincins'), catalytic domain"/>
    <property type="match status" value="1"/>
</dbReference>
<dbReference type="Proteomes" id="UP000478505">
    <property type="component" value="Unassembled WGS sequence"/>
</dbReference>
<dbReference type="NCBIfam" id="TIGR04183">
    <property type="entry name" value="Por_Secre_tail"/>
    <property type="match status" value="1"/>
</dbReference>
<keyword evidence="7 12" id="KW-0732">Signal</keyword>
<comment type="caution">
    <text evidence="16">The sequence shown here is derived from an EMBL/GenBank/DDBJ whole genome shotgun (WGS) entry which is preliminary data.</text>
</comment>
<evidence type="ECO:0000256" key="11">
    <source>
        <dbReference type="ARBA" id="ARBA00023145"/>
    </source>
</evidence>
<evidence type="ECO:0000259" key="15">
    <source>
        <dbReference type="Pfam" id="PF18962"/>
    </source>
</evidence>
<evidence type="ECO:0000256" key="5">
    <source>
        <dbReference type="ARBA" id="ARBA00022670"/>
    </source>
</evidence>
<proteinExistence type="inferred from homology"/>
<feature type="domain" description="FTP" evidence="14">
    <location>
        <begin position="48"/>
        <end position="79"/>
    </location>
</feature>
<keyword evidence="8" id="KW-0378">Hydrolase</keyword>
<dbReference type="Pfam" id="PF02225">
    <property type="entry name" value="PA"/>
    <property type="match status" value="1"/>
</dbReference>
<dbReference type="Gene3D" id="1.10.390.10">
    <property type="entry name" value="Neutral Protease Domain 2"/>
    <property type="match status" value="1"/>
</dbReference>